<evidence type="ECO:0000256" key="8">
    <source>
        <dbReference type="SAM" id="Phobius"/>
    </source>
</evidence>
<feature type="transmembrane region" description="Helical" evidence="8">
    <location>
        <begin position="283"/>
        <end position="302"/>
    </location>
</feature>
<evidence type="ECO:0000256" key="1">
    <source>
        <dbReference type="ARBA" id="ARBA00001947"/>
    </source>
</evidence>
<keyword evidence="6 8" id="KW-0472">Membrane</keyword>
<dbReference type="SUPFAM" id="SSF111369">
    <property type="entry name" value="HlyD-like secretion proteins"/>
    <property type="match status" value="1"/>
</dbReference>
<dbReference type="Pfam" id="PF02163">
    <property type="entry name" value="Peptidase_M50"/>
    <property type="match status" value="1"/>
</dbReference>
<dbReference type="InterPro" id="IPR008915">
    <property type="entry name" value="Peptidase_M50"/>
</dbReference>
<comment type="cofactor">
    <cofactor evidence="1">
        <name>Zn(2+)</name>
        <dbReference type="ChEBI" id="CHEBI:29105"/>
    </cofactor>
</comment>
<dbReference type="GO" id="GO:0016020">
    <property type="term" value="C:membrane"/>
    <property type="evidence" value="ECO:0007669"/>
    <property type="project" value="InterPro"/>
</dbReference>
<dbReference type="RefSeq" id="WP_130966791.1">
    <property type="nucleotide sequence ID" value="NZ_SIXI01000002.1"/>
</dbReference>
<dbReference type="OrthoDB" id="9759690at2"/>
<evidence type="ECO:0000313" key="11">
    <source>
        <dbReference type="Proteomes" id="UP000292120"/>
    </source>
</evidence>
<feature type="transmembrane region" description="Helical" evidence="8">
    <location>
        <begin position="433"/>
        <end position="453"/>
    </location>
</feature>
<evidence type="ECO:0000256" key="4">
    <source>
        <dbReference type="ARBA" id="ARBA00022692"/>
    </source>
</evidence>
<feature type="transmembrane region" description="Helical" evidence="8">
    <location>
        <begin position="257"/>
        <end position="277"/>
    </location>
</feature>
<dbReference type="PANTHER" id="PTHR13325:SF3">
    <property type="entry name" value="MEMBRANE-BOUND TRANSCRIPTION FACTOR SITE-2 PROTEASE"/>
    <property type="match status" value="1"/>
</dbReference>
<dbReference type="Gene3D" id="1.10.10.1150">
    <property type="entry name" value="Coenzyme PQQ synthesis protein D (PqqD)"/>
    <property type="match status" value="1"/>
</dbReference>
<dbReference type="GO" id="GO:0004222">
    <property type="term" value="F:metalloendopeptidase activity"/>
    <property type="evidence" value="ECO:0007669"/>
    <property type="project" value="InterPro"/>
</dbReference>
<feature type="transmembrane region" description="Helical" evidence="8">
    <location>
        <begin position="395"/>
        <end position="413"/>
    </location>
</feature>
<dbReference type="Pfam" id="PF05402">
    <property type="entry name" value="PqqD"/>
    <property type="match status" value="1"/>
</dbReference>
<keyword evidence="4 8" id="KW-0812">Transmembrane</keyword>
<evidence type="ECO:0000256" key="6">
    <source>
        <dbReference type="ARBA" id="ARBA00023136"/>
    </source>
</evidence>
<evidence type="ECO:0000256" key="3">
    <source>
        <dbReference type="ARBA" id="ARBA00007931"/>
    </source>
</evidence>
<evidence type="ECO:0000256" key="5">
    <source>
        <dbReference type="ARBA" id="ARBA00022989"/>
    </source>
</evidence>
<dbReference type="GO" id="GO:0005737">
    <property type="term" value="C:cytoplasm"/>
    <property type="evidence" value="ECO:0007669"/>
    <property type="project" value="TreeGrafter"/>
</dbReference>
<name>A0A4Q9GZX2_9BURK</name>
<proteinExistence type="inferred from homology"/>
<dbReference type="PANTHER" id="PTHR13325">
    <property type="entry name" value="PROTEASE M50 MEMBRANE-BOUND TRANSCRIPTION FACTOR SITE 2 PROTEASE"/>
    <property type="match status" value="1"/>
</dbReference>
<gene>
    <name evidence="10" type="ORF">EYS42_05155</name>
</gene>
<dbReference type="Proteomes" id="UP000292120">
    <property type="component" value="Unassembled WGS sequence"/>
</dbReference>
<keyword evidence="5 8" id="KW-1133">Transmembrane helix</keyword>
<accession>A0A4Q9GZX2</accession>
<feature type="region of interest" description="Disordered" evidence="7">
    <location>
        <begin position="643"/>
        <end position="668"/>
    </location>
</feature>
<evidence type="ECO:0000256" key="2">
    <source>
        <dbReference type="ARBA" id="ARBA00004127"/>
    </source>
</evidence>
<reference evidence="10 11" key="1">
    <citation type="submission" date="2019-02" db="EMBL/GenBank/DDBJ databases">
        <title>Aquabacterium sp. strain KMB7.</title>
        <authorList>
            <person name="Chen W.-M."/>
        </authorList>
    </citation>
    <scope>NUCLEOTIDE SEQUENCE [LARGE SCALE GENOMIC DNA]</scope>
    <source>
        <strain evidence="10 11">KMB7</strain>
    </source>
</reference>
<comment type="similarity">
    <text evidence="3">Belongs to the peptidase M50B family.</text>
</comment>
<dbReference type="EMBL" id="SIXI01000002">
    <property type="protein sequence ID" value="TBO32579.1"/>
    <property type="molecule type" value="Genomic_DNA"/>
</dbReference>
<evidence type="ECO:0000256" key="7">
    <source>
        <dbReference type="SAM" id="MobiDB-lite"/>
    </source>
</evidence>
<comment type="caution">
    <text evidence="10">The sequence shown here is derived from an EMBL/GenBank/DDBJ whole genome shotgun (WGS) entry which is preliminary data.</text>
</comment>
<comment type="subcellular location">
    <subcellularLocation>
        <location evidence="2">Endomembrane system</location>
        <topology evidence="2">Multi-pass membrane protein</topology>
    </subcellularLocation>
</comment>
<evidence type="ECO:0000313" key="10">
    <source>
        <dbReference type="EMBL" id="TBO32579.1"/>
    </source>
</evidence>
<keyword evidence="11" id="KW-1185">Reference proteome</keyword>
<dbReference type="InterPro" id="IPR001193">
    <property type="entry name" value="MBTPS2"/>
</dbReference>
<dbReference type="InterPro" id="IPR008792">
    <property type="entry name" value="PQQD"/>
</dbReference>
<dbReference type="GO" id="GO:0012505">
    <property type="term" value="C:endomembrane system"/>
    <property type="evidence" value="ECO:0007669"/>
    <property type="project" value="UniProtKB-SubCell"/>
</dbReference>
<dbReference type="GO" id="GO:0031293">
    <property type="term" value="P:membrane protein intracellular domain proteolysis"/>
    <property type="evidence" value="ECO:0007669"/>
    <property type="project" value="TreeGrafter"/>
</dbReference>
<dbReference type="InterPro" id="IPR041881">
    <property type="entry name" value="PqqD_sf"/>
</dbReference>
<feature type="domain" description="Peptidase M50" evidence="9">
    <location>
        <begin position="207"/>
        <end position="294"/>
    </location>
</feature>
<sequence length="722" mass="80609">MQDAMLSPQWYRISGLHPRLRPHVSVRMQTTRGQAWYVLYNHATGRHHRVNAQAYQLVGRLDGRLSVDQVWQTLLTLQGDRAPTQHDVIRILGQMTDAGLIQAEVTPDVRQHVQAHEQAQQRQARARLNPLAFRMGLFDPSGMLERIRPWSRWMWSRWAQALWLVVVLGALGAVLAHWQAVHAYGRIHFMSPGYLAMAWLIYPLMKGLHELGHALTLRRYNCEVPEVGVTFFLFVPLPYVDASATNRLASRWQRGRISVAGIAVELFLAALGALVWLLVEDGWLRQVAFVVMSIGGLSSLLINGNPLMKLDGYYVMIDALDLPNLAPRSSQQWQQRWRKGLTRLLGLEAPPEAQTVAASDVLERLALQVYSPLAWAYRGLVTAMIVGWAADQVPALGLVVAVWGLWSLLLKPCQSLLSGIRTLPSYVAAQGRVRAFLMGGTALLLALVMFLPLPSSRVVEGVVWLPEEAQVRARVDGRIDSLKVRPDQAVREGTPLLAMVSDTLETERAALLLQIDRGESEFNAAFLTDPLRMGNAREALERDRAALARVEDDLARLVVRASRDGTFAVARAEDLEGREVRQGDLLAYVFRPTDAVVRAVVPQADVEEVRRRLKRIDVMLDEQPGRLFPARMYREVPTATDALPSPAMADRVGGRVPTDPKDPEGQRPLLPGHVVDIELIQPLPRAGGLARVRLELRAESLASSALRLLRQLMLRHFAGVQP</sequence>
<evidence type="ECO:0000259" key="9">
    <source>
        <dbReference type="Pfam" id="PF02163"/>
    </source>
</evidence>
<organism evidence="10 11">
    <name type="scientific">Aquabacterium lacunae</name>
    <dbReference type="NCBI Taxonomy" id="2528630"/>
    <lineage>
        <taxon>Bacteria</taxon>
        <taxon>Pseudomonadati</taxon>
        <taxon>Pseudomonadota</taxon>
        <taxon>Betaproteobacteria</taxon>
        <taxon>Burkholderiales</taxon>
        <taxon>Aquabacterium</taxon>
    </lineage>
</organism>
<protein>
    <submittedName>
        <fullName evidence="10">HlyD family efflux transporter periplasmic adaptor subunit</fullName>
    </submittedName>
</protein>
<dbReference type="AlphaFoldDB" id="A0A4Q9GZX2"/>
<feature type="transmembrane region" description="Helical" evidence="8">
    <location>
        <begin position="161"/>
        <end position="181"/>
    </location>
</feature>